<evidence type="ECO:0000313" key="2">
    <source>
        <dbReference type="EMBL" id="KAL2534501.1"/>
    </source>
</evidence>
<comment type="caution">
    <text evidence="2">The sequence shown here is derived from an EMBL/GenBank/DDBJ whole genome shotgun (WGS) entry which is preliminary data.</text>
</comment>
<keyword evidence="3" id="KW-1185">Reference proteome</keyword>
<organism evidence="2 3">
    <name type="scientific">Abeliophyllum distichum</name>
    <dbReference type="NCBI Taxonomy" id="126358"/>
    <lineage>
        <taxon>Eukaryota</taxon>
        <taxon>Viridiplantae</taxon>
        <taxon>Streptophyta</taxon>
        <taxon>Embryophyta</taxon>
        <taxon>Tracheophyta</taxon>
        <taxon>Spermatophyta</taxon>
        <taxon>Magnoliopsida</taxon>
        <taxon>eudicotyledons</taxon>
        <taxon>Gunneridae</taxon>
        <taxon>Pentapetalae</taxon>
        <taxon>asterids</taxon>
        <taxon>lamiids</taxon>
        <taxon>Lamiales</taxon>
        <taxon>Oleaceae</taxon>
        <taxon>Forsythieae</taxon>
        <taxon>Abeliophyllum</taxon>
    </lineage>
</organism>
<dbReference type="Proteomes" id="UP001604336">
    <property type="component" value="Unassembled WGS sequence"/>
</dbReference>
<evidence type="ECO:0000313" key="3">
    <source>
        <dbReference type="Proteomes" id="UP001604336"/>
    </source>
</evidence>
<reference evidence="3" key="1">
    <citation type="submission" date="2024-07" db="EMBL/GenBank/DDBJ databases">
        <title>Two chromosome-level genome assemblies of Korean endemic species Abeliophyllum distichum and Forsythia ovata (Oleaceae).</title>
        <authorList>
            <person name="Jang H."/>
        </authorList>
    </citation>
    <scope>NUCLEOTIDE SEQUENCE [LARGE SCALE GENOMIC DNA]</scope>
</reference>
<proteinExistence type="predicted"/>
<dbReference type="PANTHER" id="PTHR19858:SF0">
    <property type="entry name" value="PERIODIC TRYPTOPHAN PROTEIN 2 HOMOLOG"/>
    <property type="match status" value="1"/>
</dbReference>
<gene>
    <name evidence="2" type="ORF">Adt_07852</name>
</gene>
<dbReference type="AlphaFoldDB" id="A0ABD1VBB1"/>
<dbReference type="PANTHER" id="PTHR19858">
    <property type="entry name" value="WD40 REPEAT PROTEIN"/>
    <property type="match status" value="1"/>
</dbReference>
<dbReference type="EMBL" id="JBFOLK010000002">
    <property type="protein sequence ID" value="KAL2534501.1"/>
    <property type="molecule type" value="Genomic_DNA"/>
</dbReference>
<accession>A0ABD1VBB1</accession>
<name>A0ABD1VBB1_9LAMI</name>
<feature type="region of interest" description="Disordered" evidence="1">
    <location>
        <begin position="111"/>
        <end position="132"/>
    </location>
</feature>
<evidence type="ECO:0000256" key="1">
    <source>
        <dbReference type="SAM" id="MobiDB-lite"/>
    </source>
</evidence>
<dbReference type="InterPro" id="IPR027145">
    <property type="entry name" value="PWP2"/>
</dbReference>
<sequence>MGLDMVVVGFSNEVFGLYQMPNFVCIYLLSISREKIKKVVFNDLENWLTFGCAEMGQLLVWEWKLEGGISPPWSLGVCVSSWFGRTMGECSPHVFGTDTVTSGKFSPVFGERRGQERRGKERRAREGKGREGKGGVGWCGVGWVKNFF</sequence>
<protein>
    <submittedName>
        <fullName evidence="2">Periodic tryptophan protein 2-like protein</fullName>
    </submittedName>
</protein>